<keyword evidence="5" id="KW-0865">Zymogen</keyword>
<dbReference type="SUPFAM" id="SSF56276">
    <property type="entry name" value="S-adenosylmethionine decarboxylase"/>
    <property type="match status" value="1"/>
</dbReference>
<evidence type="ECO:0000256" key="2">
    <source>
        <dbReference type="ARBA" id="ARBA00022793"/>
    </source>
</evidence>
<protein>
    <recommendedName>
        <fullName evidence="10">S-adenosylmethionine decarboxylase proenzyme</fullName>
    </recommendedName>
</protein>
<dbReference type="GO" id="GO:0005829">
    <property type="term" value="C:cytosol"/>
    <property type="evidence" value="ECO:0007669"/>
    <property type="project" value="TreeGrafter"/>
</dbReference>
<comment type="cofactor">
    <cofactor evidence="1">
        <name>pyruvate</name>
        <dbReference type="ChEBI" id="CHEBI:15361"/>
    </cofactor>
</comment>
<keyword evidence="2" id="KW-0210">Decarboxylase</keyword>
<evidence type="ECO:0000256" key="4">
    <source>
        <dbReference type="ARBA" id="ARBA00023115"/>
    </source>
</evidence>
<keyword evidence="4" id="KW-0620">Polyamine biosynthesis</keyword>
<dbReference type="GO" id="GO:0004014">
    <property type="term" value="F:adenosylmethionine decarboxylase activity"/>
    <property type="evidence" value="ECO:0007669"/>
    <property type="project" value="InterPro"/>
</dbReference>
<evidence type="ECO:0008006" key="10">
    <source>
        <dbReference type="Google" id="ProtNLM"/>
    </source>
</evidence>
<dbReference type="InterPro" id="IPR016067">
    <property type="entry name" value="S-AdoMet_deCO2ase_core"/>
</dbReference>
<dbReference type="PANTHER" id="PTHR33866:SF2">
    <property type="entry name" value="S-ADENOSYLMETHIONINE DECARBOXYLASE PROENZYME"/>
    <property type="match status" value="1"/>
</dbReference>
<accession>X0SL37</accession>
<dbReference type="Pfam" id="PF02675">
    <property type="entry name" value="AdoMet_dc"/>
    <property type="match status" value="1"/>
</dbReference>
<keyword evidence="8" id="KW-0670">Pyruvate</keyword>
<evidence type="ECO:0000256" key="8">
    <source>
        <dbReference type="ARBA" id="ARBA00023317"/>
    </source>
</evidence>
<dbReference type="Gene3D" id="3.60.90.10">
    <property type="entry name" value="S-adenosylmethionine decarboxylase"/>
    <property type="match status" value="1"/>
</dbReference>
<comment type="caution">
    <text evidence="9">The sequence shown here is derived from an EMBL/GenBank/DDBJ whole genome shotgun (WGS) entry which is preliminary data.</text>
</comment>
<reference evidence="9" key="1">
    <citation type="journal article" date="2014" name="Front. Microbiol.">
        <title>High frequency of phylogenetically diverse reductive dehalogenase-homologous genes in deep subseafloor sedimentary metagenomes.</title>
        <authorList>
            <person name="Kawai M."/>
            <person name="Futagami T."/>
            <person name="Toyoda A."/>
            <person name="Takaki Y."/>
            <person name="Nishi S."/>
            <person name="Hori S."/>
            <person name="Arai W."/>
            <person name="Tsubouchi T."/>
            <person name="Morono Y."/>
            <person name="Uchiyama I."/>
            <person name="Ito T."/>
            <person name="Fujiyama A."/>
            <person name="Inagaki F."/>
            <person name="Takami H."/>
        </authorList>
    </citation>
    <scope>NUCLEOTIDE SEQUENCE</scope>
    <source>
        <strain evidence="9">Expedition CK06-06</strain>
    </source>
</reference>
<dbReference type="AlphaFoldDB" id="X0SL37"/>
<gene>
    <name evidence="9" type="ORF">S01H1_16424</name>
</gene>
<evidence type="ECO:0000313" key="9">
    <source>
        <dbReference type="EMBL" id="GAF81734.1"/>
    </source>
</evidence>
<dbReference type="EMBL" id="BARS01008641">
    <property type="protein sequence ID" value="GAF81734.1"/>
    <property type="molecule type" value="Genomic_DNA"/>
</dbReference>
<evidence type="ECO:0000256" key="3">
    <source>
        <dbReference type="ARBA" id="ARBA00022813"/>
    </source>
</evidence>
<evidence type="ECO:0000256" key="7">
    <source>
        <dbReference type="ARBA" id="ARBA00023270"/>
    </source>
</evidence>
<keyword evidence="7" id="KW-0704">Schiff base</keyword>
<dbReference type="GO" id="GO:0008295">
    <property type="term" value="P:spermidine biosynthetic process"/>
    <property type="evidence" value="ECO:0007669"/>
    <property type="project" value="InterPro"/>
</dbReference>
<name>X0SL37_9ZZZZ</name>
<dbReference type="InterPro" id="IPR003826">
    <property type="entry name" value="AdoMetDC_fam_prok"/>
</dbReference>
<proteinExistence type="predicted"/>
<keyword evidence="3" id="KW-0068">Autocatalytic cleavage</keyword>
<evidence type="ECO:0000256" key="5">
    <source>
        <dbReference type="ARBA" id="ARBA00023145"/>
    </source>
</evidence>
<evidence type="ECO:0000256" key="1">
    <source>
        <dbReference type="ARBA" id="ARBA00001928"/>
    </source>
</evidence>
<sequence length="135" mass="15247">MSKKSYFGPHLMLDLSECDQERIGDLDFIFNFLNTLPDKIGMTKITQPYVFPYTGKIPEDKGITGFVVIAESHLSIHTFVDKCYAFVDLFSCKPFDTDMARDLIVGAFASRKPEVYMVERGTGFPRDIYGVPVTA</sequence>
<keyword evidence="6" id="KW-0456">Lyase</keyword>
<evidence type="ECO:0000256" key="6">
    <source>
        <dbReference type="ARBA" id="ARBA00023239"/>
    </source>
</evidence>
<dbReference type="PANTHER" id="PTHR33866">
    <property type="entry name" value="S-ADENOSYLMETHIONINE DECARBOXYLASE PROENZYME"/>
    <property type="match status" value="1"/>
</dbReference>
<organism evidence="9">
    <name type="scientific">marine sediment metagenome</name>
    <dbReference type="NCBI Taxonomy" id="412755"/>
    <lineage>
        <taxon>unclassified sequences</taxon>
        <taxon>metagenomes</taxon>
        <taxon>ecological metagenomes</taxon>
    </lineage>
</organism>